<evidence type="ECO:0000313" key="2">
    <source>
        <dbReference type="Proteomes" id="UP001595604"/>
    </source>
</evidence>
<sequence>MLSAGGHVAFYPSRIPDQRIAPQLGGRDFFGDLVKASRDDGLEVLARLSLRGSPELVAKYPDWANVDAKGKRLATPCMNGGYFYTYGADIVREVAHRYRPSGFTLSGWGPNYALCYCERCTSLFKQDVGEALPRARNWDDPLFRRWIEWNGERVLALWDYSNKVAQDAGGPDCLWLGQLIGSMLTRNLKRIAERAPLMMIDHQAPEDESGLADNSVFARTLNGLVDWKKPITIASALYAPRLTSPHQDELSAWMYEGMAGGARPWWNGIGGYSQDKRRFPMLPPILQWHERNQEYLFDRRPVATVGLVWSDTNNIFHGRDAVGDLVRSPFQGMVNALIRARIPFVVVHADNLDRDAAALTGIVLPNLAAMTDEQIQSVQRFAARGGGILATGNTSRLDRYGSARADFALADIFGAHVDGAKPAPPPAKGLTEDVLGYIQTSMLQGAGSYVPKSLIAENSSPQSLLRLNPSLRRNAAGPHRADEPPVAPGIARHPALAGFDATDLIYFGGNLGSLRVDSNATVLLTYVPPVATNPPEDAVLQSAPTDLPGLVVHERADGGRTAFLPADIDRQYERHNHPDHADLLANLVRWIARDSLPVTVEGHGLFDCNLYRQPTRMILHVTNLNNAGAWRKPIEDPVAVGPLDVRVRLAAGIKPATARLLVADKPVALSIADGWASARIPSILIHEVLVIE</sequence>
<organism evidence="1 2">
    <name type="scientific">Novosphingobium bradum</name>
    <dbReference type="NCBI Taxonomy" id="1737444"/>
    <lineage>
        <taxon>Bacteria</taxon>
        <taxon>Pseudomonadati</taxon>
        <taxon>Pseudomonadota</taxon>
        <taxon>Alphaproteobacteria</taxon>
        <taxon>Sphingomonadales</taxon>
        <taxon>Sphingomonadaceae</taxon>
        <taxon>Novosphingobium</taxon>
    </lineage>
</organism>
<reference evidence="2" key="1">
    <citation type="journal article" date="2019" name="Int. J. Syst. Evol. Microbiol.">
        <title>The Global Catalogue of Microorganisms (GCM) 10K type strain sequencing project: providing services to taxonomists for standard genome sequencing and annotation.</title>
        <authorList>
            <consortium name="The Broad Institute Genomics Platform"/>
            <consortium name="The Broad Institute Genome Sequencing Center for Infectious Disease"/>
            <person name="Wu L."/>
            <person name="Ma J."/>
        </authorList>
    </citation>
    <scope>NUCLEOTIDE SEQUENCE [LARGE SCALE GENOMIC DNA]</scope>
    <source>
        <strain evidence="2">KCTC 42984</strain>
    </source>
</reference>
<dbReference type="Gene3D" id="3.40.50.880">
    <property type="match status" value="1"/>
</dbReference>
<dbReference type="Proteomes" id="UP001595604">
    <property type="component" value="Unassembled WGS sequence"/>
</dbReference>
<proteinExistence type="predicted"/>
<dbReference type="SUPFAM" id="SSF52317">
    <property type="entry name" value="Class I glutamine amidotransferase-like"/>
    <property type="match status" value="1"/>
</dbReference>
<dbReference type="SUPFAM" id="SSF51445">
    <property type="entry name" value="(Trans)glycosidases"/>
    <property type="match status" value="1"/>
</dbReference>
<accession>A0ABV7IPU9</accession>
<dbReference type="EMBL" id="JBHRTQ010000005">
    <property type="protein sequence ID" value="MFC3173654.1"/>
    <property type="molecule type" value="Genomic_DNA"/>
</dbReference>
<dbReference type="InterPro" id="IPR029062">
    <property type="entry name" value="Class_I_gatase-like"/>
</dbReference>
<protein>
    <submittedName>
        <fullName evidence="1">Alpha-amylase family protein</fullName>
        <ecNumber evidence="1">3.2.1.-</ecNumber>
    </submittedName>
</protein>
<dbReference type="CDD" id="cd03143">
    <property type="entry name" value="A4_beta-galactosidase_middle_domain"/>
    <property type="match status" value="1"/>
</dbReference>
<keyword evidence="1" id="KW-0378">Hydrolase</keyword>
<comment type="caution">
    <text evidence="1">The sequence shown here is derived from an EMBL/GenBank/DDBJ whole genome shotgun (WGS) entry which is preliminary data.</text>
</comment>
<dbReference type="Gene3D" id="3.20.20.80">
    <property type="entry name" value="Glycosidases"/>
    <property type="match status" value="1"/>
</dbReference>
<evidence type="ECO:0000313" key="1">
    <source>
        <dbReference type="EMBL" id="MFC3173654.1"/>
    </source>
</evidence>
<dbReference type="RefSeq" id="WP_379509039.1">
    <property type="nucleotide sequence ID" value="NZ_JBHRTQ010000005.1"/>
</dbReference>
<dbReference type="InterPro" id="IPR017853">
    <property type="entry name" value="GH"/>
</dbReference>
<keyword evidence="2" id="KW-1185">Reference proteome</keyword>
<name>A0ABV7IPU9_9SPHN</name>
<dbReference type="GO" id="GO:0016798">
    <property type="term" value="F:hydrolase activity, acting on glycosyl bonds"/>
    <property type="evidence" value="ECO:0007669"/>
    <property type="project" value="UniProtKB-KW"/>
</dbReference>
<gene>
    <name evidence="1" type="ORF">ACFOD9_05260</name>
</gene>
<dbReference type="EC" id="3.2.1.-" evidence="1"/>
<keyword evidence="1" id="KW-0326">Glycosidase</keyword>